<sequence>MGPQRAVWLERFVIGEIAGNSWTEVGSSKICDVIIKVTPDLNSAPAASA</sequence>
<proteinExistence type="predicted"/>
<dbReference type="EMBL" id="ANPE02000074">
    <property type="protein sequence ID" value="EMY35414.1"/>
    <property type="molecule type" value="Genomic_DNA"/>
</dbReference>
<name>N1V5Y5_9MICC</name>
<comment type="caution">
    <text evidence="1">The sequence shown here is derived from an EMBL/GenBank/DDBJ whole genome shotgun (WGS) entry which is preliminary data.</text>
</comment>
<reference evidence="1 2" key="1">
    <citation type="journal article" date="2013" name="Genome Announc.">
        <title>Draft Genome Sequence of Arthrobacter crystallopoietes Strain BAB-32, Revealing Genes for Bioremediation.</title>
        <authorList>
            <person name="Joshi M.N."/>
            <person name="Pandit A.S."/>
            <person name="Sharma A."/>
            <person name="Pandya R.V."/>
            <person name="Desai S.M."/>
            <person name="Saxena A.K."/>
            <person name="Bagatharia S.B."/>
        </authorList>
    </citation>
    <scope>NUCLEOTIDE SEQUENCE [LARGE SCALE GENOMIC DNA]</scope>
    <source>
        <strain evidence="1 2">BAB-32</strain>
    </source>
</reference>
<organism evidence="1 2">
    <name type="scientific">Arthrobacter crystallopoietes BAB-32</name>
    <dbReference type="NCBI Taxonomy" id="1246476"/>
    <lineage>
        <taxon>Bacteria</taxon>
        <taxon>Bacillati</taxon>
        <taxon>Actinomycetota</taxon>
        <taxon>Actinomycetes</taxon>
        <taxon>Micrococcales</taxon>
        <taxon>Micrococcaceae</taxon>
        <taxon>Crystallibacter</taxon>
    </lineage>
</organism>
<evidence type="ECO:0000313" key="1">
    <source>
        <dbReference type="EMBL" id="EMY35414.1"/>
    </source>
</evidence>
<dbReference type="Proteomes" id="UP000010729">
    <property type="component" value="Unassembled WGS sequence"/>
</dbReference>
<evidence type="ECO:0000313" key="2">
    <source>
        <dbReference type="Proteomes" id="UP000010729"/>
    </source>
</evidence>
<gene>
    <name evidence="1" type="ORF">D477_004536</name>
</gene>
<protein>
    <submittedName>
        <fullName evidence="1">Acyl-CoA dehydrogenase</fullName>
    </submittedName>
</protein>
<dbReference type="AlphaFoldDB" id="N1V5Y5"/>
<accession>N1V5Y5</accession>
<dbReference type="RefSeq" id="WP_005267648.1">
    <property type="nucleotide sequence ID" value="NZ_ANPE02000074.1"/>
</dbReference>
<keyword evidence="2" id="KW-1185">Reference proteome</keyword>